<evidence type="ECO:0000313" key="3">
    <source>
        <dbReference type="Proteomes" id="UP000193467"/>
    </source>
</evidence>
<feature type="compositionally biased region" description="Pro residues" evidence="1">
    <location>
        <begin position="1"/>
        <end position="13"/>
    </location>
</feature>
<name>A0A1Y2DBN9_9BASI</name>
<protein>
    <submittedName>
        <fullName evidence="2">Uncharacterized protein</fullName>
    </submittedName>
</protein>
<gene>
    <name evidence="2" type="ORF">BCR35DRAFT_213892</name>
</gene>
<feature type="compositionally biased region" description="Basic and acidic residues" evidence="1">
    <location>
        <begin position="393"/>
        <end position="409"/>
    </location>
</feature>
<keyword evidence="3" id="KW-1185">Reference proteome</keyword>
<organism evidence="2 3">
    <name type="scientific">Leucosporidium creatinivorum</name>
    <dbReference type="NCBI Taxonomy" id="106004"/>
    <lineage>
        <taxon>Eukaryota</taxon>
        <taxon>Fungi</taxon>
        <taxon>Dikarya</taxon>
        <taxon>Basidiomycota</taxon>
        <taxon>Pucciniomycotina</taxon>
        <taxon>Microbotryomycetes</taxon>
        <taxon>Leucosporidiales</taxon>
        <taxon>Leucosporidium</taxon>
    </lineage>
</organism>
<dbReference type="EMBL" id="MCGR01000085">
    <property type="protein sequence ID" value="ORY56564.1"/>
    <property type="molecule type" value="Genomic_DNA"/>
</dbReference>
<feature type="compositionally biased region" description="Pro residues" evidence="1">
    <location>
        <begin position="280"/>
        <end position="293"/>
    </location>
</feature>
<sequence length="499" mass="52434">MSYQPPPSTPPPSSAARRNNNPFASPPPRERLSPTNPFAGSNGSFGNAQNEGWSGQGVPWSGNEGLAEGSSRPVLSEWGLGEGEGANPWGDVGGGSVAGGYAVATPASGGDATSSGQSTLAGTPSIRYTTPSPNGQLPPGAAPSAYTPSQPAPGPPLPRRPPPSSASASQPPILPPRNSSLLPEVQSTSTNSIRSPSESSNDLFSRSRFAKGKGVATPEAESPAPRPPSQPSATRNGASEPPEFTSFDLATRSIIREAMDELIKFHKDELFLHRLQAPPLSSPPQPLPSPPTGSRPDGATLDHDAATESFINAFPSLSRSPSPVPGGGAPHPWTSASASSLAPTSGFEEKTHRMTGLLLWQLKSLVDEEVARGEQGWREEKRRGMQEVEEMERELSDEAEGRRKAEEEVKTLKAANQALESQIQDSSASHNLDLEAAARASTELSERVEILQQALNDQDHAQDARIAAGADEGDNVWSAIVDSQSEVSKASSELTRRGV</sequence>
<feature type="region of interest" description="Disordered" evidence="1">
    <location>
        <begin position="374"/>
        <end position="409"/>
    </location>
</feature>
<feature type="compositionally biased region" description="Polar residues" evidence="1">
    <location>
        <begin position="177"/>
        <end position="204"/>
    </location>
</feature>
<dbReference type="InParanoid" id="A0A1Y2DBN9"/>
<feature type="compositionally biased region" description="Pro residues" evidence="1">
    <location>
        <begin position="150"/>
        <end position="164"/>
    </location>
</feature>
<evidence type="ECO:0000313" key="2">
    <source>
        <dbReference type="EMBL" id="ORY56564.1"/>
    </source>
</evidence>
<accession>A0A1Y2DBN9</accession>
<evidence type="ECO:0000256" key="1">
    <source>
        <dbReference type="SAM" id="MobiDB-lite"/>
    </source>
</evidence>
<proteinExistence type="predicted"/>
<reference evidence="2 3" key="1">
    <citation type="submission" date="2016-07" db="EMBL/GenBank/DDBJ databases">
        <title>Pervasive Adenine N6-methylation of Active Genes in Fungi.</title>
        <authorList>
            <consortium name="DOE Joint Genome Institute"/>
            <person name="Mondo S.J."/>
            <person name="Dannebaum R.O."/>
            <person name="Kuo R.C."/>
            <person name="Labutti K."/>
            <person name="Haridas S."/>
            <person name="Kuo A."/>
            <person name="Salamov A."/>
            <person name="Ahrendt S.R."/>
            <person name="Lipzen A."/>
            <person name="Sullivan W."/>
            <person name="Andreopoulos W.B."/>
            <person name="Clum A."/>
            <person name="Lindquist E."/>
            <person name="Daum C."/>
            <person name="Ramamoorthy G.K."/>
            <person name="Gryganskyi A."/>
            <person name="Culley D."/>
            <person name="Magnuson J.K."/>
            <person name="James T.Y."/>
            <person name="O'Malley M.A."/>
            <person name="Stajich J.E."/>
            <person name="Spatafora J.W."/>
            <person name="Visel A."/>
            <person name="Grigoriev I.V."/>
        </authorList>
    </citation>
    <scope>NUCLEOTIDE SEQUENCE [LARGE SCALE GENOMIC DNA]</scope>
    <source>
        <strain evidence="2 3">62-1032</strain>
    </source>
</reference>
<feature type="region of interest" description="Disordered" evidence="1">
    <location>
        <begin position="1"/>
        <end position="246"/>
    </location>
</feature>
<feature type="region of interest" description="Disordered" evidence="1">
    <location>
        <begin position="275"/>
        <end position="348"/>
    </location>
</feature>
<comment type="caution">
    <text evidence="2">The sequence shown here is derived from an EMBL/GenBank/DDBJ whole genome shotgun (WGS) entry which is preliminary data.</text>
</comment>
<feature type="compositionally biased region" description="Polar residues" evidence="1">
    <location>
        <begin position="111"/>
        <end position="135"/>
    </location>
</feature>
<dbReference type="Proteomes" id="UP000193467">
    <property type="component" value="Unassembled WGS sequence"/>
</dbReference>
<dbReference type="AlphaFoldDB" id="A0A1Y2DBN9"/>
<feature type="compositionally biased region" description="Basic and acidic residues" evidence="1">
    <location>
        <begin position="374"/>
        <end position="386"/>
    </location>
</feature>
<feature type="compositionally biased region" description="Polar residues" evidence="1">
    <location>
        <begin position="33"/>
        <end position="53"/>
    </location>
</feature>